<dbReference type="AlphaFoldDB" id="A0A5B8VWC4"/>
<dbReference type="InterPro" id="IPR050464">
    <property type="entry name" value="Zeta_carotene_desat/Oxidored"/>
</dbReference>
<evidence type="ECO:0000259" key="1">
    <source>
        <dbReference type="Pfam" id="PF01593"/>
    </source>
</evidence>
<feature type="domain" description="Amine oxidase" evidence="1">
    <location>
        <begin position="90"/>
        <end position="554"/>
    </location>
</feature>
<gene>
    <name evidence="2" type="ORF">FSB76_08555</name>
</gene>
<sequence length="561" mass="62861">MSGRPFYSRSSGMKPTSRRGFILQAGLVTGAILLNGCIRRLSGGKPEYAHIKGKLAGPNAKAGHALRDKLPMPAPTTQQTVKTLIIGSGISGLSAARWLLKQGETDFQLLELEDHVGGNAYFGTNEVSAYPLGAHYIPIVNNEDKLLVDFLQEHQVITHFDEKGLPFYNEFYLCFDPEERLLINGHWQEGIVPDFGVTDSDRKQIIRFFALVTQLKNAKGNDGKYAFDIPLDNSSADDTYRKLDRISFNDYLKDNGFNSPYLLWYLNYCCKDDYGTPAQNVSAWAGLHYFSARKGTASNADPNAVITWPEGNGWLMKRLRETVKGHIKTGHLAYNVQVAAGGKVAVKVLDLKKNTSAVIYADKVIMASPQYVNQKLLKNTARPGFDVSKLHYSPWLIANITVNKLPSAAKGMVLCWDNVAYNTASVGYVNANQQDIKLVEQQKVLTYYLPLCDKEPRIARLAAYTRTCEQWMDIVVPEMEQMHPGITEYIEHVEFWLWGHGMISPSVNYIWGDNRRQARLPINNQVFFAHTDLSGVSIFEEAFHQGIRAAQQVLAHEHAAI</sequence>
<dbReference type="PANTHER" id="PTHR42923:SF39">
    <property type="entry name" value="AMINO OXIDASE"/>
    <property type="match status" value="1"/>
</dbReference>
<proteinExistence type="predicted"/>
<dbReference type="OrthoDB" id="127573at2"/>
<dbReference type="Proteomes" id="UP000321362">
    <property type="component" value="Chromosome"/>
</dbReference>
<dbReference type="Gene3D" id="3.50.50.60">
    <property type="entry name" value="FAD/NAD(P)-binding domain"/>
    <property type="match status" value="1"/>
</dbReference>
<dbReference type="PANTHER" id="PTHR42923">
    <property type="entry name" value="PROTOPORPHYRINOGEN OXIDASE"/>
    <property type="match status" value="1"/>
</dbReference>
<organism evidence="2 3">
    <name type="scientific">Mucilaginibacter ginsenosidivorax</name>
    <dbReference type="NCBI Taxonomy" id="862126"/>
    <lineage>
        <taxon>Bacteria</taxon>
        <taxon>Pseudomonadati</taxon>
        <taxon>Bacteroidota</taxon>
        <taxon>Sphingobacteriia</taxon>
        <taxon>Sphingobacteriales</taxon>
        <taxon>Sphingobacteriaceae</taxon>
        <taxon>Mucilaginibacter</taxon>
    </lineage>
</organism>
<protein>
    <submittedName>
        <fullName evidence="2">FAD-dependent oxidoreductase</fullName>
    </submittedName>
</protein>
<dbReference type="EMBL" id="CP042437">
    <property type="protein sequence ID" value="QEC75994.1"/>
    <property type="molecule type" value="Genomic_DNA"/>
</dbReference>
<evidence type="ECO:0000313" key="3">
    <source>
        <dbReference type="Proteomes" id="UP000321362"/>
    </source>
</evidence>
<dbReference type="KEGG" id="mgk:FSB76_08555"/>
<dbReference type="Pfam" id="PF01593">
    <property type="entry name" value="Amino_oxidase"/>
    <property type="match status" value="1"/>
</dbReference>
<accession>A0A5B8VWC4</accession>
<dbReference type="GO" id="GO:0016491">
    <property type="term" value="F:oxidoreductase activity"/>
    <property type="evidence" value="ECO:0007669"/>
    <property type="project" value="InterPro"/>
</dbReference>
<dbReference type="SUPFAM" id="SSF51905">
    <property type="entry name" value="FAD/NAD(P)-binding domain"/>
    <property type="match status" value="1"/>
</dbReference>
<evidence type="ECO:0000313" key="2">
    <source>
        <dbReference type="EMBL" id="QEC75994.1"/>
    </source>
</evidence>
<dbReference type="InterPro" id="IPR036188">
    <property type="entry name" value="FAD/NAD-bd_sf"/>
</dbReference>
<reference evidence="2 3" key="1">
    <citation type="journal article" date="2013" name="J. Microbiol.">
        <title>Mucilaginibacter ginsenosidivorax sp. nov., with ginsenoside converting activity isolated from sediment.</title>
        <authorList>
            <person name="Kim J.K."/>
            <person name="Choi T.E."/>
            <person name="Liu Q.M."/>
            <person name="Park H.Y."/>
            <person name="Yi T.H."/>
            <person name="Yoon M.H."/>
            <person name="Kim S.C."/>
            <person name="Im W.T."/>
        </authorList>
    </citation>
    <scope>NUCLEOTIDE SEQUENCE [LARGE SCALE GENOMIC DNA]</scope>
    <source>
        <strain evidence="2 3">KHI28</strain>
    </source>
</reference>
<dbReference type="InterPro" id="IPR002937">
    <property type="entry name" value="Amino_oxidase"/>
</dbReference>
<name>A0A5B8VWC4_9SPHI</name>
<keyword evidence="3" id="KW-1185">Reference proteome</keyword>